<dbReference type="AlphaFoldDB" id="A0A2T0GVH0"/>
<proteinExistence type="inferred from homology"/>
<dbReference type="PROSITE" id="PS51385">
    <property type="entry name" value="YJEF_N"/>
    <property type="match status" value="1"/>
</dbReference>
<organism evidence="21 22">
    <name type="scientific">Actinopolyspora mortivallis</name>
    <dbReference type="NCBI Taxonomy" id="33906"/>
    <lineage>
        <taxon>Bacteria</taxon>
        <taxon>Bacillati</taxon>
        <taxon>Actinomycetota</taxon>
        <taxon>Actinomycetes</taxon>
        <taxon>Actinopolysporales</taxon>
        <taxon>Actinopolysporaceae</taxon>
        <taxon>Actinopolyspora</taxon>
    </lineage>
</organism>
<dbReference type="GO" id="GO:0052855">
    <property type="term" value="F:ADP-dependent NAD(P)H-hydrate dehydratase activity"/>
    <property type="evidence" value="ECO:0007669"/>
    <property type="project" value="UniProtKB-UniRule"/>
</dbReference>
<keyword evidence="7 17" id="KW-0067">ATP-binding</keyword>
<sequence length="518" mass="52349">MRGVWTPERIRAAEQRLFDTVPEPVVMRRAANGVALHVRRLLGRRSGRVAGRHVTLLVGAGNNGGDALWAGALLRRRGVGVTAVLLAPDRTHPEGLRALRAAGGRVVPAGTESGLAPEAAEALRRGDVVVDGVVGLSARGGLRPLAAEAVAHIAGPVVAVDLPSGVDPVTGAVDGVAVSAELTVTFGCLRPCHVLGEGARRSGRVRVVDIGLDPWLEAPDFSVPEAVDVGGLWPVPDREDDKYTQGVLGVAAGSASFPGAAMLTAAGAVRAASGMVRYAGPAADAVRERWPEVVATGSVGDAGRVQAWSVGPGIGTGGSGREVLAAVLEAGRPVVADADAITLLASDTTLWDARDPDVPVVLTPHDGEFARLTGSAPRDRVAEAVRAARRYDVVLLLKGNSTVVAAPDGRVLVHPCGQSWPATAGSGDVLTGMIGKLMAAGLDPLWACGCAVLVHARAAEIAATGPEPAPAGAAGARSSSGAVGAPIGASALVEAVPAAVRETRAAALGGPRAPRPSR</sequence>
<evidence type="ECO:0000256" key="6">
    <source>
        <dbReference type="ARBA" id="ARBA00022741"/>
    </source>
</evidence>
<protein>
    <recommendedName>
        <fullName evidence="17">ADP-dependent (S)-NAD(P)H-hydrate dehydratase</fullName>
        <ecNumber evidence="17">4.2.1.136</ecNumber>
    </recommendedName>
    <alternativeName>
        <fullName evidence="17">ADP-dependent NAD(P)HX dehydratase</fullName>
    </alternativeName>
</protein>
<dbReference type="PANTHER" id="PTHR12592">
    <property type="entry name" value="ATP-DEPENDENT (S)-NAD(P)H-HYDRATE DEHYDRATASE FAMILY MEMBER"/>
    <property type="match status" value="1"/>
</dbReference>
<dbReference type="InterPro" id="IPR004443">
    <property type="entry name" value="YjeF_N_dom"/>
</dbReference>
<comment type="catalytic activity">
    <reaction evidence="1 18">
        <text>(6R)-NADHX = (6S)-NADHX</text>
        <dbReference type="Rhea" id="RHEA:32215"/>
        <dbReference type="ChEBI" id="CHEBI:64074"/>
        <dbReference type="ChEBI" id="CHEBI:64075"/>
        <dbReference type="EC" id="5.1.99.6"/>
    </reaction>
</comment>
<comment type="cofactor">
    <cofactor evidence="17">
        <name>Mg(2+)</name>
        <dbReference type="ChEBI" id="CHEBI:18420"/>
    </cofactor>
</comment>
<evidence type="ECO:0000256" key="10">
    <source>
        <dbReference type="ARBA" id="ARBA00023027"/>
    </source>
</evidence>
<dbReference type="InterPro" id="IPR017953">
    <property type="entry name" value="Carbohydrate_kinase_pred_CS"/>
</dbReference>
<dbReference type="EC" id="4.2.1.136" evidence="17"/>
<dbReference type="HAMAP" id="MF_01965">
    <property type="entry name" value="NADHX_dehydratase"/>
    <property type="match status" value="1"/>
</dbReference>
<dbReference type="EMBL" id="PVSR01000019">
    <property type="protein sequence ID" value="PRW63111.1"/>
    <property type="molecule type" value="Genomic_DNA"/>
</dbReference>
<comment type="similarity">
    <text evidence="3 18">In the N-terminal section; belongs to the NnrE/AIBP family.</text>
</comment>
<dbReference type="InterPro" id="IPR030677">
    <property type="entry name" value="Nnr"/>
</dbReference>
<dbReference type="FunCoup" id="A0A2T0GVH0">
    <property type="interactions" value="83"/>
</dbReference>
<dbReference type="GO" id="GO:0046872">
    <property type="term" value="F:metal ion binding"/>
    <property type="evidence" value="ECO:0007669"/>
    <property type="project" value="UniProtKB-UniRule"/>
</dbReference>
<evidence type="ECO:0000256" key="11">
    <source>
        <dbReference type="ARBA" id="ARBA00023235"/>
    </source>
</evidence>
<dbReference type="Proteomes" id="UP000239352">
    <property type="component" value="Unassembled WGS sequence"/>
</dbReference>
<dbReference type="PROSITE" id="PS01050">
    <property type="entry name" value="YJEF_C_2"/>
    <property type="match status" value="1"/>
</dbReference>
<evidence type="ECO:0000256" key="17">
    <source>
        <dbReference type="HAMAP-Rule" id="MF_01965"/>
    </source>
</evidence>
<evidence type="ECO:0000259" key="19">
    <source>
        <dbReference type="PROSITE" id="PS51383"/>
    </source>
</evidence>
<evidence type="ECO:0000259" key="20">
    <source>
        <dbReference type="PROSITE" id="PS51385"/>
    </source>
</evidence>
<evidence type="ECO:0000256" key="5">
    <source>
        <dbReference type="ARBA" id="ARBA00022723"/>
    </source>
</evidence>
<feature type="binding site" evidence="17">
    <location>
        <position position="428"/>
    </location>
    <ligand>
        <name>(6S)-NADPHX</name>
        <dbReference type="ChEBI" id="CHEBI:64076"/>
    </ligand>
</feature>
<evidence type="ECO:0000256" key="12">
    <source>
        <dbReference type="ARBA" id="ARBA00023239"/>
    </source>
</evidence>
<dbReference type="Pfam" id="PF01256">
    <property type="entry name" value="Carb_kinase"/>
    <property type="match status" value="1"/>
</dbReference>
<evidence type="ECO:0000256" key="16">
    <source>
        <dbReference type="ARBA" id="ARBA00049209"/>
    </source>
</evidence>
<dbReference type="InterPro" id="IPR000631">
    <property type="entry name" value="CARKD"/>
</dbReference>
<dbReference type="InterPro" id="IPR036652">
    <property type="entry name" value="YjeF_N_dom_sf"/>
</dbReference>
<dbReference type="RefSeq" id="WP_106114012.1">
    <property type="nucleotide sequence ID" value="NZ_PVSR01000019.1"/>
</dbReference>
<comment type="catalytic activity">
    <reaction evidence="16 17 18">
        <text>(6S)-NADPHX + ADP = AMP + phosphate + NADPH + H(+)</text>
        <dbReference type="Rhea" id="RHEA:32235"/>
        <dbReference type="ChEBI" id="CHEBI:15378"/>
        <dbReference type="ChEBI" id="CHEBI:43474"/>
        <dbReference type="ChEBI" id="CHEBI:57783"/>
        <dbReference type="ChEBI" id="CHEBI:64076"/>
        <dbReference type="ChEBI" id="CHEBI:456215"/>
        <dbReference type="ChEBI" id="CHEBI:456216"/>
        <dbReference type="EC" id="4.2.1.136"/>
    </reaction>
</comment>
<dbReference type="Pfam" id="PF03853">
    <property type="entry name" value="YjeF_N"/>
    <property type="match status" value="1"/>
</dbReference>
<dbReference type="InterPro" id="IPR029056">
    <property type="entry name" value="Ribokinase-like"/>
</dbReference>
<evidence type="ECO:0000313" key="21">
    <source>
        <dbReference type="EMBL" id="PRW63111.1"/>
    </source>
</evidence>
<feature type="domain" description="YjeF C-terminal" evidence="19">
    <location>
        <begin position="225"/>
        <end position="503"/>
    </location>
</feature>
<evidence type="ECO:0000256" key="7">
    <source>
        <dbReference type="ARBA" id="ARBA00022840"/>
    </source>
</evidence>
<feature type="binding site" evidence="17">
    <location>
        <position position="427"/>
    </location>
    <ligand>
        <name>AMP</name>
        <dbReference type="ChEBI" id="CHEBI:456215"/>
    </ligand>
</feature>
<dbReference type="PIRSF" id="PIRSF017184">
    <property type="entry name" value="Nnr"/>
    <property type="match status" value="1"/>
</dbReference>
<comment type="caution">
    <text evidence="21">The sequence shown here is derived from an EMBL/GenBank/DDBJ whole genome shotgun (WGS) entry which is preliminary data.</text>
</comment>
<comment type="subunit">
    <text evidence="17">Homotetramer.</text>
</comment>
<comment type="catalytic activity">
    <reaction evidence="15 17 18">
        <text>(6S)-NADHX + ADP = AMP + phosphate + NADH + H(+)</text>
        <dbReference type="Rhea" id="RHEA:32223"/>
        <dbReference type="ChEBI" id="CHEBI:15378"/>
        <dbReference type="ChEBI" id="CHEBI:43474"/>
        <dbReference type="ChEBI" id="CHEBI:57945"/>
        <dbReference type="ChEBI" id="CHEBI:64074"/>
        <dbReference type="ChEBI" id="CHEBI:456215"/>
        <dbReference type="ChEBI" id="CHEBI:456216"/>
        <dbReference type="EC" id="4.2.1.136"/>
    </reaction>
</comment>
<evidence type="ECO:0000256" key="9">
    <source>
        <dbReference type="ARBA" id="ARBA00022958"/>
    </source>
</evidence>
<dbReference type="GO" id="GO:0046496">
    <property type="term" value="P:nicotinamide nucleotide metabolic process"/>
    <property type="evidence" value="ECO:0007669"/>
    <property type="project" value="UniProtKB-UniRule"/>
</dbReference>
<dbReference type="NCBIfam" id="TIGR00196">
    <property type="entry name" value="yjeF_cterm"/>
    <property type="match status" value="1"/>
</dbReference>
<evidence type="ECO:0000256" key="18">
    <source>
        <dbReference type="PIRNR" id="PIRNR017184"/>
    </source>
</evidence>
<reference evidence="21 22" key="1">
    <citation type="submission" date="2018-03" db="EMBL/GenBank/DDBJ databases">
        <title>Actinopolyspora mortivallis from Sahara, screening for active biomolecules.</title>
        <authorList>
            <person name="Selama O."/>
            <person name="Wellington E.M.H."/>
            <person name="Hacene H."/>
        </authorList>
    </citation>
    <scope>NUCLEOTIDE SEQUENCE [LARGE SCALE GENOMIC DNA]</scope>
    <source>
        <strain evidence="21 22">M5A</strain>
    </source>
</reference>
<feature type="domain" description="YjeF N-terminal" evidence="20">
    <location>
        <begin position="10"/>
        <end position="218"/>
    </location>
</feature>
<comment type="cofactor">
    <cofactor evidence="18">
        <name>K(+)</name>
        <dbReference type="ChEBI" id="CHEBI:29103"/>
    </cofactor>
    <text evidence="18">Binds 1 potassium ion per subunit.</text>
</comment>
<dbReference type="GO" id="GO:0110051">
    <property type="term" value="P:metabolite repair"/>
    <property type="evidence" value="ECO:0007669"/>
    <property type="project" value="TreeGrafter"/>
</dbReference>
<accession>A0A2T0GVH0</accession>
<keyword evidence="12 17" id="KW-0456">Lyase</keyword>
<evidence type="ECO:0000256" key="8">
    <source>
        <dbReference type="ARBA" id="ARBA00022857"/>
    </source>
</evidence>
<dbReference type="PANTHER" id="PTHR12592:SF0">
    <property type="entry name" value="ATP-DEPENDENT (S)-NAD(P)H-HYDRATE DEHYDRATASE"/>
    <property type="match status" value="1"/>
</dbReference>
<feature type="binding site" evidence="17">
    <location>
        <position position="313"/>
    </location>
    <ligand>
        <name>(6S)-NADPHX</name>
        <dbReference type="ChEBI" id="CHEBI:64076"/>
    </ligand>
</feature>
<dbReference type="GO" id="GO:0052856">
    <property type="term" value="F:NAD(P)HX epimerase activity"/>
    <property type="evidence" value="ECO:0007669"/>
    <property type="project" value="UniProtKB-EC"/>
</dbReference>
<keyword evidence="22" id="KW-1185">Reference proteome</keyword>
<keyword evidence="11 18" id="KW-0413">Isomerase</keyword>
<dbReference type="SUPFAM" id="SSF64153">
    <property type="entry name" value="YjeF N-terminal domain-like"/>
    <property type="match status" value="1"/>
</dbReference>
<comment type="catalytic activity">
    <reaction evidence="2 18">
        <text>(6R)-NADPHX = (6S)-NADPHX</text>
        <dbReference type="Rhea" id="RHEA:32227"/>
        <dbReference type="ChEBI" id="CHEBI:64076"/>
        <dbReference type="ChEBI" id="CHEBI:64077"/>
        <dbReference type="EC" id="5.1.99.6"/>
    </reaction>
</comment>
<evidence type="ECO:0000256" key="1">
    <source>
        <dbReference type="ARBA" id="ARBA00000013"/>
    </source>
</evidence>
<feature type="binding site" evidence="17">
    <location>
        <begin position="398"/>
        <end position="402"/>
    </location>
    <ligand>
        <name>AMP</name>
        <dbReference type="ChEBI" id="CHEBI:456215"/>
    </ligand>
</feature>
<gene>
    <name evidence="17" type="primary">nnrD</name>
    <name evidence="21" type="ORF">CEP50_11805</name>
</gene>
<evidence type="ECO:0000256" key="13">
    <source>
        <dbReference type="ARBA" id="ARBA00023268"/>
    </source>
</evidence>
<dbReference type="STRING" id="1050202.GCA_000384035_00283"/>
<comment type="function">
    <text evidence="17">Catalyzes the dehydration of the S-form of NAD(P)HX at the expense of ADP, which is converted to AMP. Together with NAD(P)HX epimerase, which catalyzes the epimerization of the S- and R-forms, the enzyme allows the repair of both epimers of NAD(P)HX, a damaged form of NAD(P)H that is a result of enzymatic or heat-dependent hydration.</text>
</comment>
<name>A0A2T0GVH0_ACTMO</name>
<comment type="similarity">
    <text evidence="17">Belongs to the NnrD/CARKD family.</text>
</comment>
<evidence type="ECO:0000256" key="4">
    <source>
        <dbReference type="ARBA" id="ARBA00009524"/>
    </source>
</evidence>
<dbReference type="Gene3D" id="3.40.50.10260">
    <property type="entry name" value="YjeF N-terminal domain"/>
    <property type="match status" value="1"/>
</dbReference>
<keyword evidence="6 17" id="KW-0547">Nucleotide-binding</keyword>
<dbReference type="SUPFAM" id="SSF53613">
    <property type="entry name" value="Ribokinase-like"/>
    <property type="match status" value="1"/>
</dbReference>
<keyword evidence="5 18" id="KW-0479">Metal-binding</keyword>
<dbReference type="InParanoid" id="A0A2T0GVH0"/>
<dbReference type="CDD" id="cd01171">
    <property type="entry name" value="YXKO-related"/>
    <property type="match status" value="1"/>
</dbReference>
<evidence type="ECO:0000256" key="3">
    <source>
        <dbReference type="ARBA" id="ARBA00006001"/>
    </source>
</evidence>
<evidence type="ECO:0000256" key="2">
    <source>
        <dbReference type="ARBA" id="ARBA00000909"/>
    </source>
</evidence>
<keyword evidence="13" id="KW-0511">Multifunctional enzyme</keyword>
<evidence type="ECO:0000313" key="22">
    <source>
        <dbReference type="Proteomes" id="UP000239352"/>
    </source>
</evidence>
<evidence type="ECO:0000256" key="14">
    <source>
        <dbReference type="ARBA" id="ARBA00025153"/>
    </source>
</evidence>
<keyword evidence="8 17" id="KW-0521">NADP</keyword>
<comment type="function">
    <text evidence="14 18">Bifunctional enzyme that catalyzes the epimerization of the S- and R-forms of NAD(P)HX and the dehydration of the S-form of NAD(P)HX at the expense of ADP, which is converted to AMP. This allows the repair of both epimers of NAD(P)HX, a damaged form of NAD(P)H that is a result of enzymatic or heat-dependent hydration.</text>
</comment>
<feature type="binding site" evidence="17">
    <location>
        <position position="365"/>
    </location>
    <ligand>
        <name>(6S)-NADPHX</name>
        <dbReference type="ChEBI" id="CHEBI:64076"/>
    </ligand>
</feature>
<dbReference type="PROSITE" id="PS51383">
    <property type="entry name" value="YJEF_C_3"/>
    <property type="match status" value="1"/>
</dbReference>
<comment type="similarity">
    <text evidence="4 18">In the C-terminal section; belongs to the NnrD/CARKD family.</text>
</comment>
<keyword evidence="10 17" id="KW-0520">NAD</keyword>
<dbReference type="GO" id="GO:0005524">
    <property type="term" value="F:ATP binding"/>
    <property type="evidence" value="ECO:0007669"/>
    <property type="project" value="UniProtKB-UniRule"/>
</dbReference>
<dbReference type="Gene3D" id="3.40.1190.20">
    <property type="match status" value="1"/>
</dbReference>
<keyword evidence="9 18" id="KW-0630">Potassium</keyword>
<feature type="binding site" evidence="17">
    <location>
        <position position="260"/>
    </location>
    <ligand>
        <name>(6S)-NADPHX</name>
        <dbReference type="ChEBI" id="CHEBI:64076"/>
    </ligand>
</feature>
<evidence type="ECO:0000256" key="15">
    <source>
        <dbReference type="ARBA" id="ARBA00048238"/>
    </source>
</evidence>